<keyword evidence="4 8" id="KW-0812">Transmembrane</keyword>
<gene>
    <name evidence="10" type="ORF">QTN89_24360</name>
</gene>
<feature type="transmembrane region" description="Helical" evidence="8">
    <location>
        <begin position="405"/>
        <end position="430"/>
    </location>
</feature>
<reference evidence="10 11" key="1">
    <citation type="submission" date="2023-06" db="EMBL/GenBank/DDBJ databases">
        <title>Roseiconus lacunae JC819 isolated from Gulf of Mannar region, Tamil Nadu.</title>
        <authorList>
            <person name="Pk S."/>
            <person name="Ch S."/>
            <person name="Ch V.R."/>
        </authorList>
    </citation>
    <scope>NUCLEOTIDE SEQUENCE [LARGE SCALE GENOMIC DNA]</scope>
    <source>
        <strain evidence="10 11">JC819</strain>
    </source>
</reference>
<sequence length="548" mass="59907">MYRWLLCFRYLKTRYIALASIISVTLGVATLIVVNAVMSGFSAEMHDRLHGLASDIMIECHATGGMPDPEGHLREIERICGPAIVGSSVSVSVPAMLGIDFRGQRLGRHVNLIGLDPETYNSVSDFGKYLLHPANQNSASFRLHDAGYAPDRSELKLAGWEHRKRRVAQDREIEARLAEERRMLQELKRQQMTQEERAAEIAASESAAAGPSIGPQFAAGMLESSTETPAGETPAGETPTEDTPAEDTLTASIDPMEEQYDGIILGISTCSVRTRNAAGDVEDVYYAQPGDDVRMMFPSASEDTKVLNQKFTVVDLYESGMSEYDSTFAFVRLDRLQELRGMIDPQSGVRSVTTIQLKVAEGVDLNLVRDALRRRFPAGIYPYNIQTWRDLQGPLLSAVRLETTILNILLFLIIAVAGFGILATFFMIVVEKTRDIGTLKALGASGHGVSSIFLSYGLLLGFVGSGAGLVGGLLFVDNINGVAGIVERITGQEVFDPTVYYFSEIPTIIEPLTLVWVMIGAMTIAVLASVLPAIRAARMHPVRALRFE</sequence>
<feature type="compositionally biased region" description="Low complexity" evidence="7">
    <location>
        <begin position="200"/>
        <end position="215"/>
    </location>
</feature>
<keyword evidence="5 8" id="KW-1133">Transmembrane helix</keyword>
<name>A0ABT7PQL1_9BACT</name>
<accession>A0ABT7PQL1</accession>
<feature type="transmembrane region" description="Helical" evidence="8">
    <location>
        <begin position="15"/>
        <end position="38"/>
    </location>
</feature>
<evidence type="ECO:0000256" key="1">
    <source>
        <dbReference type="ARBA" id="ARBA00004651"/>
    </source>
</evidence>
<evidence type="ECO:0000313" key="10">
    <source>
        <dbReference type="EMBL" id="MDM4018608.1"/>
    </source>
</evidence>
<evidence type="ECO:0000256" key="5">
    <source>
        <dbReference type="ARBA" id="ARBA00022989"/>
    </source>
</evidence>
<keyword evidence="3" id="KW-1003">Cell membrane</keyword>
<evidence type="ECO:0000256" key="3">
    <source>
        <dbReference type="ARBA" id="ARBA00022475"/>
    </source>
</evidence>
<dbReference type="InterPro" id="IPR051447">
    <property type="entry name" value="Lipoprotein-release_system"/>
</dbReference>
<dbReference type="RefSeq" id="WP_289166479.1">
    <property type="nucleotide sequence ID" value="NZ_JASZZN010000023.1"/>
</dbReference>
<keyword evidence="11" id="KW-1185">Reference proteome</keyword>
<evidence type="ECO:0000259" key="9">
    <source>
        <dbReference type="Pfam" id="PF02687"/>
    </source>
</evidence>
<protein>
    <submittedName>
        <fullName evidence="10">FtsX-like permease family protein</fullName>
    </submittedName>
</protein>
<feature type="compositionally biased region" description="Low complexity" evidence="7">
    <location>
        <begin position="226"/>
        <end position="238"/>
    </location>
</feature>
<evidence type="ECO:0000256" key="2">
    <source>
        <dbReference type="ARBA" id="ARBA00005236"/>
    </source>
</evidence>
<feature type="compositionally biased region" description="Basic and acidic residues" evidence="7">
    <location>
        <begin position="187"/>
        <end position="199"/>
    </location>
</feature>
<proteinExistence type="inferred from homology"/>
<evidence type="ECO:0000256" key="6">
    <source>
        <dbReference type="ARBA" id="ARBA00023136"/>
    </source>
</evidence>
<organism evidence="10 11">
    <name type="scientific">Roseiconus lacunae</name>
    <dbReference type="NCBI Taxonomy" id="2605694"/>
    <lineage>
        <taxon>Bacteria</taxon>
        <taxon>Pseudomonadati</taxon>
        <taxon>Planctomycetota</taxon>
        <taxon>Planctomycetia</taxon>
        <taxon>Pirellulales</taxon>
        <taxon>Pirellulaceae</taxon>
        <taxon>Roseiconus</taxon>
    </lineage>
</organism>
<dbReference type="EMBL" id="JASZZN010000023">
    <property type="protein sequence ID" value="MDM4018608.1"/>
    <property type="molecule type" value="Genomic_DNA"/>
</dbReference>
<dbReference type="Proteomes" id="UP001239462">
    <property type="component" value="Unassembled WGS sequence"/>
</dbReference>
<evidence type="ECO:0000256" key="4">
    <source>
        <dbReference type="ARBA" id="ARBA00022692"/>
    </source>
</evidence>
<feature type="transmembrane region" description="Helical" evidence="8">
    <location>
        <begin position="451"/>
        <end position="476"/>
    </location>
</feature>
<dbReference type="Pfam" id="PF02687">
    <property type="entry name" value="FtsX"/>
    <property type="match status" value="1"/>
</dbReference>
<evidence type="ECO:0000313" key="11">
    <source>
        <dbReference type="Proteomes" id="UP001239462"/>
    </source>
</evidence>
<keyword evidence="6 8" id="KW-0472">Membrane</keyword>
<dbReference type="InterPro" id="IPR003838">
    <property type="entry name" value="ABC3_permease_C"/>
</dbReference>
<feature type="region of interest" description="Disordered" evidence="7">
    <location>
        <begin position="187"/>
        <end position="247"/>
    </location>
</feature>
<comment type="caution">
    <text evidence="10">The sequence shown here is derived from an EMBL/GenBank/DDBJ whole genome shotgun (WGS) entry which is preliminary data.</text>
</comment>
<feature type="domain" description="ABC3 transporter permease C-terminal" evidence="9">
    <location>
        <begin position="407"/>
        <end position="541"/>
    </location>
</feature>
<comment type="similarity">
    <text evidence="2">Belongs to the ABC-4 integral membrane protein family. LolC/E subfamily.</text>
</comment>
<comment type="subcellular location">
    <subcellularLocation>
        <location evidence="1">Cell membrane</location>
        <topology evidence="1">Multi-pass membrane protein</topology>
    </subcellularLocation>
</comment>
<evidence type="ECO:0000256" key="8">
    <source>
        <dbReference type="SAM" id="Phobius"/>
    </source>
</evidence>
<evidence type="ECO:0000256" key="7">
    <source>
        <dbReference type="SAM" id="MobiDB-lite"/>
    </source>
</evidence>
<feature type="transmembrane region" description="Helical" evidence="8">
    <location>
        <begin position="514"/>
        <end position="534"/>
    </location>
</feature>
<dbReference type="PANTHER" id="PTHR30489">
    <property type="entry name" value="LIPOPROTEIN-RELEASING SYSTEM TRANSMEMBRANE PROTEIN LOLE"/>
    <property type="match status" value="1"/>
</dbReference>
<dbReference type="PANTHER" id="PTHR30489:SF0">
    <property type="entry name" value="LIPOPROTEIN-RELEASING SYSTEM TRANSMEMBRANE PROTEIN LOLE"/>
    <property type="match status" value="1"/>
</dbReference>